<protein>
    <recommendedName>
        <fullName evidence="4">DUF4939 domain-containing protein</fullName>
    </recommendedName>
</protein>
<accession>A0A3E2H8M3</accession>
<feature type="region of interest" description="Disordered" evidence="1">
    <location>
        <begin position="1"/>
        <end position="109"/>
    </location>
</feature>
<feature type="compositionally biased region" description="Polar residues" evidence="1">
    <location>
        <begin position="1"/>
        <end position="11"/>
    </location>
</feature>
<evidence type="ECO:0008006" key="4">
    <source>
        <dbReference type="Google" id="ProtNLM"/>
    </source>
</evidence>
<organism evidence="2 3">
    <name type="scientific">Scytalidium lignicola</name>
    <name type="common">Hyphomycete</name>
    <dbReference type="NCBI Taxonomy" id="5539"/>
    <lineage>
        <taxon>Eukaryota</taxon>
        <taxon>Fungi</taxon>
        <taxon>Dikarya</taxon>
        <taxon>Ascomycota</taxon>
        <taxon>Pezizomycotina</taxon>
        <taxon>Leotiomycetes</taxon>
        <taxon>Leotiomycetes incertae sedis</taxon>
        <taxon>Scytalidium</taxon>
    </lineage>
</organism>
<comment type="caution">
    <text evidence="2">The sequence shown here is derived from an EMBL/GenBank/DDBJ whole genome shotgun (WGS) entry which is preliminary data.</text>
</comment>
<feature type="compositionally biased region" description="Acidic residues" evidence="1">
    <location>
        <begin position="16"/>
        <end position="35"/>
    </location>
</feature>
<proteinExistence type="predicted"/>
<keyword evidence="3" id="KW-1185">Reference proteome</keyword>
<evidence type="ECO:0000313" key="2">
    <source>
        <dbReference type="EMBL" id="RFU29541.1"/>
    </source>
</evidence>
<feature type="compositionally biased region" description="Acidic residues" evidence="1">
    <location>
        <begin position="96"/>
        <end position="106"/>
    </location>
</feature>
<feature type="compositionally biased region" description="Polar residues" evidence="1">
    <location>
        <begin position="55"/>
        <end position="64"/>
    </location>
</feature>
<evidence type="ECO:0000256" key="1">
    <source>
        <dbReference type="SAM" id="MobiDB-lite"/>
    </source>
</evidence>
<dbReference type="AlphaFoldDB" id="A0A3E2H8M3"/>
<sequence>MRVDSSYNNNERQPEEGSEEGFEEESEEGSEETIEETNIQEGVLEEVVMPPKQLTRLTEGSTVRESSRAAGKKPAPPLPKLDLKLVPEARAPSLDLDPDSEPEDNTEQVPMATPREVKIARLDLFYEDRKKLKVYLVQTRTYLMLNDHLLPRDMHKVLWASTYLRGVAKTWFQPFKNEWFATNGGTMN</sequence>
<dbReference type="EMBL" id="NCSJ02000125">
    <property type="protein sequence ID" value="RFU29541.1"/>
    <property type="molecule type" value="Genomic_DNA"/>
</dbReference>
<name>A0A3E2H8M3_SCYLI</name>
<reference evidence="2 3" key="1">
    <citation type="submission" date="2018-05" db="EMBL/GenBank/DDBJ databases">
        <title>Draft genome sequence of Scytalidium lignicola DSM 105466, a ubiquitous saprotrophic fungus.</title>
        <authorList>
            <person name="Buettner E."/>
            <person name="Gebauer A.M."/>
            <person name="Hofrichter M."/>
            <person name="Liers C."/>
            <person name="Kellner H."/>
        </authorList>
    </citation>
    <scope>NUCLEOTIDE SEQUENCE [LARGE SCALE GENOMIC DNA]</scope>
    <source>
        <strain evidence="2 3">DSM 105466</strain>
    </source>
</reference>
<gene>
    <name evidence="2" type="ORF">B7463_g6799</name>
</gene>
<evidence type="ECO:0000313" key="3">
    <source>
        <dbReference type="Proteomes" id="UP000258309"/>
    </source>
</evidence>
<dbReference type="OrthoDB" id="3686619at2759"/>
<feature type="non-terminal residue" evidence="2">
    <location>
        <position position="188"/>
    </location>
</feature>
<feature type="non-terminal residue" evidence="2">
    <location>
        <position position="1"/>
    </location>
</feature>
<dbReference type="Proteomes" id="UP000258309">
    <property type="component" value="Unassembled WGS sequence"/>
</dbReference>